<dbReference type="AlphaFoldDB" id="A0AA41S4I1"/>
<gene>
    <name evidence="2" type="ORF">MKW94_000606</name>
</gene>
<accession>A0AA41S4I1</accession>
<sequence length="88" mass="10062">MSKTASLCFAPLFLYLMFISAVLMSSQGVNGETTCVDWSMDTFQFDKYGVCREMCKTAAGIFRVVSYELHDIWSFDATKCACCWEYFL</sequence>
<proteinExistence type="predicted"/>
<reference evidence="2" key="1">
    <citation type="submission" date="2022-03" db="EMBL/GenBank/DDBJ databases">
        <title>A functionally conserved STORR gene fusion in Papaver species that diverged 16.8 million years ago.</title>
        <authorList>
            <person name="Catania T."/>
        </authorList>
    </citation>
    <scope>NUCLEOTIDE SEQUENCE</scope>
    <source>
        <strain evidence="2">S-191538</strain>
    </source>
</reference>
<evidence type="ECO:0000313" key="2">
    <source>
        <dbReference type="EMBL" id="MCL7027038.1"/>
    </source>
</evidence>
<comment type="caution">
    <text evidence="2">The sequence shown here is derived from an EMBL/GenBank/DDBJ whole genome shotgun (WGS) entry which is preliminary data.</text>
</comment>
<dbReference type="EMBL" id="JAJJMA010063743">
    <property type="protein sequence ID" value="MCL7027038.1"/>
    <property type="molecule type" value="Genomic_DNA"/>
</dbReference>
<protein>
    <submittedName>
        <fullName evidence="2">Uncharacterized protein</fullName>
    </submittedName>
</protein>
<feature type="signal peptide" evidence="1">
    <location>
        <begin position="1"/>
        <end position="31"/>
    </location>
</feature>
<evidence type="ECO:0000256" key="1">
    <source>
        <dbReference type="SAM" id="SignalP"/>
    </source>
</evidence>
<keyword evidence="3" id="KW-1185">Reference proteome</keyword>
<keyword evidence="1" id="KW-0732">Signal</keyword>
<organism evidence="2 3">
    <name type="scientific">Papaver nudicaule</name>
    <name type="common">Iceland poppy</name>
    <dbReference type="NCBI Taxonomy" id="74823"/>
    <lineage>
        <taxon>Eukaryota</taxon>
        <taxon>Viridiplantae</taxon>
        <taxon>Streptophyta</taxon>
        <taxon>Embryophyta</taxon>
        <taxon>Tracheophyta</taxon>
        <taxon>Spermatophyta</taxon>
        <taxon>Magnoliopsida</taxon>
        <taxon>Ranunculales</taxon>
        <taxon>Papaveraceae</taxon>
        <taxon>Papaveroideae</taxon>
        <taxon>Papaver</taxon>
    </lineage>
</organism>
<evidence type="ECO:0000313" key="3">
    <source>
        <dbReference type="Proteomes" id="UP001177140"/>
    </source>
</evidence>
<dbReference type="Proteomes" id="UP001177140">
    <property type="component" value="Unassembled WGS sequence"/>
</dbReference>
<name>A0AA41S4I1_PAPNU</name>
<feature type="chain" id="PRO_5041253065" evidence="1">
    <location>
        <begin position="32"/>
        <end position="88"/>
    </location>
</feature>